<sequence>MRLFDYKAFAHVLNGKNGVTSGNMTAEDLEAYKYTYAKGGFTAPINYYRAFFRVLPPEPSKKINKPVLIIWGSPDCCLEDELAILSKDYCSNCSVKFIRNSSHFVQIHNPEEVNELMREFLNND</sequence>
<name>A0ABQ9EFN9_TEGGR</name>
<evidence type="ECO:0000313" key="1">
    <source>
        <dbReference type="EMBL" id="KAJ8303995.1"/>
    </source>
</evidence>
<evidence type="ECO:0000313" key="2">
    <source>
        <dbReference type="Proteomes" id="UP001217089"/>
    </source>
</evidence>
<proteinExistence type="predicted"/>
<dbReference type="Proteomes" id="UP001217089">
    <property type="component" value="Unassembled WGS sequence"/>
</dbReference>
<dbReference type="PANTHER" id="PTHR43329">
    <property type="entry name" value="EPOXIDE HYDROLASE"/>
    <property type="match status" value="1"/>
</dbReference>
<reference evidence="1 2" key="1">
    <citation type="submission" date="2022-12" db="EMBL/GenBank/DDBJ databases">
        <title>Chromosome-level genome of Tegillarca granosa.</title>
        <authorList>
            <person name="Kim J."/>
        </authorList>
    </citation>
    <scope>NUCLEOTIDE SEQUENCE [LARGE SCALE GENOMIC DNA]</scope>
    <source>
        <strain evidence="1">Teg-2019</strain>
        <tissue evidence="1">Adductor muscle</tissue>
    </source>
</reference>
<accession>A0ABQ9EFN9</accession>
<dbReference type="EMBL" id="JARBDR010000903">
    <property type="protein sequence ID" value="KAJ8303995.1"/>
    <property type="molecule type" value="Genomic_DNA"/>
</dbReference>
<protein>
    <submittedName>
        <fullName evidence="1">Uncharacterized protein</fullName>
    </submittedName>
</protein>
<comment type="caution">
    <text evidence="1">The sequence shown here is derived from an EMBL/GenBank/DDBJ whole genome shotgun (WGS) entry which is preliminary data.</text>
</comment>
<keyword evidence="2" id="KW-1185">Reference proteome</keyword>
<dbReference type="Gene3D" id="3.40.50.1820">
    <property type="entry name" value="alpha/beta hydrolase"/>
    <property type="match status" value="1"/>
</dbReference>
<organism evidence="1 2">
    <name type="scientific">Tegillarca granosa</name>
    <name type="common">Malaysian cockle</name>
    <name type="synonym">Anadara granosa</name>
    <dbReference type="NCBI Taxonomy" id="220873"/>
    <lineage>
        <taxon>Eukaryota</taxon>
        <taxon>Metazoa</taxon>
        <taxon>Spiralia</taxon>
        <taxon>Lophotrochozoa</taxon>
        <taxon>Mollusca</taxon>
        <taxon>Bivalvia</taxon>
        <taxon>Autobranchia</taxon>
        <taxon>Pteriomorphia</taxon>
        <taxon>Arcoida</taxon>
        <taxon>Arcoidea</taxon>
        <taxon>Arcidae</taxon>
        <taxon>Tegillarca</taxon>
    </lineage>
</organism>
<gene>
    <name evidence="1" type="ORF">KUTeg_017578</name>
</gene>
<dbReference type="InterPro" id="IPR029058">
    <property type="entry name" value="AB_hydrolase_fold"/>
</dbReference>
<dbReference type="SUPFAM" id="SSF53474">
    <property type="entry name" value="alpha/beta-Hydrolases"/>
    <property type="match status" value="1"/>
</dbReference>